<organism evidence="1 2">
    <name type="scientific">Aspergillus carbonarius (strain ITEM 5010)</name>
    <dbReference type="NCBI Taxonomy" id="602072"/>
    <lineage>
        <taxon>Eukaryota</taxon>
        <taxon>Fungi</taxon>
        <taxon>Dikarya</taxon>
        <taxon>Ascomycota</taxon>
        <taxon>Pezizomycotina</taxon>
        <taxon>Eurotiomycetes</taxon>
        <taxon>Eurotiomycetidae</taxon>
        <taxon>Eurotiales</taxon>
        <taxon>Aspergillaceae</taxon>
        <taxon>Aspergillus</taxon>
        <taxon>Aspergillus subgen. Circumdati</taxon>
    </lineage>
</organism>
<reference evidence="2" key="1">
    <citation type="journal article" date="2017" name="Genome Biol.">
        <title>Comparative genomics reveals high biological diversity and specific adaptations in the industrially and medically important fungal genus Aspergillus.</title>
        <authorList>
            <person name="de Vries R.P."/>
            <person name="Riley R."/>
            <person name="Wiebenga A."/>
            <person name="Aguilar-Osorio G."/>
            <person name="Amillis S."/>
            <person name="Uchima C.A."/>
            <person name="Anderluh G."/>
            <person name="Asadollahi M."/>
            <person name="Askin M."/>
            <person name="Barry K."/>
            <person name="Battaglia E."/>
            <person name="Bayram O."/>
            <person name="Benocci T."/>
            <person name="Braus-Stromeyer S.A."/>
            <person name="Caldana C."/>
            <person name="Canovas D."/>
            <person name="Cerqueira G.C."/>
            <person name="Chen F."/>
            <person name="Chen W."/>
            <person name="Choi C."/>
            <person name="Clum A."/>
            <person name="Dos Santos R.A."/>
            <person name="Damasio A.R."/>
            <person name="Diallinas G."/>
            <person name="Emri T."/>
            <person name="Fekete E."/>
            <person name="Flipphi M."/>
            <person name="Freyberg S."/>
            <person name="Gallo A."/>
            <person name="Gournas C."/>
            <person name="Habgood R."/>
            <person name="Hainaut M."/>
            <person name="Harispe M.L."/>
            <person name="Henrissat B."/>
            <person name="Hilden K.S."/>
            <person name="Hope R."/>
            <person name="Hossain A."/>
            <person name="Karabika E."/>
            <person name="Karaffa L."/>
            <person name="Karanyi Z."/>
            <person name="Krasevec N."/>
            <person name="Kuo A."/>
            <person name="Kusch H."/>
            <person name="LaButti K."/>
            <person name="Lagendijk E.L."/>
            <person name="Lapidus A."/>
            <person name="Levasseur A."/>
            <person name="Lindquist E."/>
            <person name="Lipzen A."/>
            <person name="Logrieco A.F."/>
            <person name="MacCabe A."/>
            <person name="Maekelae M.R."/>
            <person name="Malavazi I."/>
            <person name="Melin P."/>
            <person name="Meyer V."/>
            <person name="Mielnichuk N."/>
            <person name="Miskei M."/>
            <person name="Molnar A.P."/>
            <person name="Mule G."/>
            <person name="Ngan C.Y."/>
            <person name="Orejas M."/>
            <person name="Orosz E."/>
            <person name="Ouedraogo J.P."/>
            <person name="Overkamp K.M."/>
            <person name="Park H.-S."/>
            <person name="Perrone G."/>
            <person name="Piumi F."/>
            <person name="Punt P.J."/>
            <person name="Ram A.F."/>
            <person name="Ramon A."/>
            <person name="Rauscher S."/>
            <person name="Record E."/>
            <person name="Riano-Pachon D.M."/>
            <person name="Robert V."/>
            <person name="Roehrig J."/>
            <person name="Ruller R."/>
            <person name="Salamov A."/>
            <person name="Salih N.S."/>
            <person name="Samson R.A."/>
            <person name="Sandor E."/>
            <person name="Sanguinetti M."/>
            <person name="Schuetze T."/>
            <person name="Sepcic K."/>
            <person name="Shelest E."/>
            <person name="Sherlock G."/>
            <person name="Sophianopoulou V."/>
            <person name="Squina F.M."/>
            <person name="Sun H."/>
            <person name="Susca A."/>
            <person name="Todd R.B."/>
            <person name="Tsang A."/>
            <person name="Unkles S.E."/>
            <person name="van de Wiele N."/>
            <person name="van Rossen-Uffink D."/>
            <person name="Oliveira J.V."/>
            <person name="Vesth T.C."/>
            <person name="Visser J."/>
            <person name="Yu J.-H."/>
            <person name="Zhou M."/>
            <person name="Andersen M.R."/>
            <person name="Archer D.B."/>
            <person name="Baker S.E."/>
            <person name="Benoit I."/>
            <person name="Brakhage A.A."/>
            <person name="Braus G.H."/>
            <person name="Fischer R."/>
            <person name="Frisvad J.C."/>
            <person name="Goldman G.H."/>
            <person name="Houbraken J."/>
            <person name="Oakley B."/>
            <person name="Pocsi I."/>
            <person name="Scazzocchio C."/>
            <person name="Seiboth B."/>
            <person name="vanKuyk P.A."/>
            <person name="Wortman J."/>
            <person name="Dyer P.S."/>
            <person name="Grigoriev I.V."/>
        </authorList>
    </citation>
    <scope>NUCLEOTIDE SEQUENCE [LARGE SCALE GENOMIC DNA]</scope>
    <source>
        <strain evidence="2">ITEM 5010</strain>
    </source>
</reference>
<gene>
    <name evidence="1" type="ORF">ASPCADRAFT_9744</name>
</gene>
<keyword evidence="2" id="KW-1185">Reference proteome</keyword>
<sequence>MPEINVLVRALKYCQIAGGLSQEDSLGYGYVSPIQHIHNTGSFAYCDDSDYSTPIADLAMASAASLKSVK</sequence>
<protein>
    <submittedName>
        <fullName evidence="1">Uncharacterized protein</fullName>
    </submittedName>
</protein>
<proteinExistence type="predicted"/>
<name>A0A1R3RA41_ASPC5</name>
<dbReference type="AlphaFoldDB" id="A0A1R3RA41"/>
<dbReference type="EMBL" id="KV907511">
    <property type="protein sequence ID" value="OOF91345.1"/>
    <property type="molecule type" value="Genomic_DNA"/>
</dbReference>
<dbReference type="Proteomes" id="UP000188318">
    <property type="component" value="Unassembled WGS sequence"/>
</dbReference>
<accession>A0A1R3RA41</accession>
<evidence type="ECO:0000313" key="1">
    <source>
        <dbReference type="EMBL" id="OOF91345.1"/>
    </source>
</evidence>
<evidence type="ECO:0000313" key="2">
    <source>
        <dbReference type="Proteomes" id="UP000188318"/>
    </source>
</evidence>
<dbReference type="VEuPathDB" id="FungiDB:ASPCADRAFT_9744"/>